<sequence>MHGLLLSIIVFLYGVSSAWGHGIMIEPPARPSLWRYGYRVPKNYEDNQVFCGGYAKHWYENGGKCGPCGDPWEGPRDNEAGGKYAKGIIVRKYQTGQTIDVYINITVNHWGWFEFKLCPNNDVNTPITHDCLDQFPLEIINSDTRFDLPSKETKIWFLQVKLPPQLECSQCVLQWKYHGANRWGTDPDGWECTGCGPQEEFYACADIAIGYDYDSVHAQLPKLKPERKQRPTSTAPPGGEGDPSDRSDPRIIIVYSDAVGRGYQWQSITLAFSVFILFWNIL</sequence>
<comment type="caution">
    <text evidence="1">The sequence shown here is derived from an EMBL/GenBank/DDBJ whole genome shotgun (WGS) entry which is preliminary data.</text>
</comment>
<dbReference type="PANTHER" id="PTHR21113:SF4">
    <property type="entry name" value="CHITIN-BINDING TYPE-4 DOMAIN-CONTAINING PROTEIN"/>
    <property type="match status" value="1"/>
</dbReference>
<dbReference type="Proteomes" id="UP000749559">
    <property type="component" value="Unassembled WGS sequence"/>
</dbReference>
<accession>A0A8J1UD17</accession>
<name>A0A8J1UD17_OWEFU</name>
<dbReference type="EMBL" id="CAIIXF020000001">
    <property type="protein sequence ID" value="CAH1773491.1"/>
    <property type="molecule type" value="Genomic_DNA"/>
</dbReference>
<dbReference type="PANTHER" id="PTHR21113">
    <property type="entry name" value="AGAP001705-PA"/>
    <property type="match status" value="1"/>
</dbReference>
<dbReference type="OrthoDB" id="64893at2759"/>
<organism evidence="1 2">
    <name type="scientific">Owenia fusiformis</name>
    <name type="common">Polychaete worm</name>
    <dbReference type="NCBI Taxonomy" id="6347"/>
    <lineage>
        <taxon>Eukaryota</taxon>
        <taxon>Metazoa</taxon>
        <taxon>Spiralia</taxon>
        <taxon>Lophotrochozoa</taxon>
        <taxon>Annelida</taxon>
        <taxon>Polychaeta</taxon>
        <taxon>Sedentaria</taxon>
        <taxon>Canalipalpata</taxon>
        <taxon>Sabellida</taxon>
        <taxon>Oweniida</taxon>
        <taxon>Oweniidae</taxon>
        <taxon>Owenia</taxon>
    </lineage>
</organism>
<keyword evidence="2" id="KW-1185">Reference proteome</keyword>
<dbReference type="InterPro" id="IPR004302">
    <property type="entry name" value="Cellulose/chitin-bd_N"/>
</dbReference>
<protein>
    <submittedName>
        <fullName evidence="1">Uncharacterized protein</fullName>
    </submittedName>
</protein>
<dbReference type="Pfam" id="PF03067">
    <property type="entry name" value="LPMO_10"/>
    <property type="match status" value="1"/>
</dbReference>
<reference evidence="1" key="1">
    <citation type="submission" date="2022-03" db="EMBL/GenBank/DDBJ databases">
        <authorList>
            <person name="Martin C."/>
        </authorList>
    </citation>
    <scope>NUCLEOTIDE SEQUENCE</scope>
</reference>
<dbReference type="AlphaFoldDB" id="A0A8J1UD17"/>
<evidence type="ECO:0000313" key="2">
    <source>
        <dbReference type="Proteomes" id="UP000749559"/>
    </source>
</evidence>
<evidence type="ECO:0000313" key="1">
    <source>
        <dbReference type="EMBL" id="CAH1773491.1"/>
    </source>
</evidence>
<gene>
    <name evidence="1" type="ORF">OFUS_LOCUS1081</name>
</gene>
<proteinExistence type="predicted"/>